<evidence type="ECO:0000313" key="2">
    <source>
        <dbReference type="EMBL" id="PIO36967.1"/>
    </source>
</evidence>
<dbReference type="Proteomes" id="UP000228934">
    <property type="component" value="Unassembled WGS sequence"/>
</dbReference>
<dbReference type="EMBL" id="KV926878">
    <property type="protein sequence ID" value="PIO36967.1"/>
    <property type="molecule type" value="Genomic_DNA"/>
</dbReference>
<name>A0A2G9SA19_AQUCT</name>
<keyword evidence="1" id="KW-0472">Membrane</keyword>
<feature type="transmembrane region" description="Helical" evidence="1">
    <location>
        <begin position="63"/>
        <end position="80"/>
    </location>
</feature>
<keyword evidence="1" id="KW-1133">Transmembrane helix</keyword>
<evidence type="ECO:0000313" key="3">
    <source>
        <dbReference type="Proteomes" id="UP000228934"/>
    </source>
</evidence>
<accession>A0A2G9SA19</accession>
<feature type="non-terminal residue" evidence="2">
    <location>
        <position position="1"/>
    </location>
</feature>
<feature type="transmembrane region" description="Helical" evidence="1">
    <location>
        <begin position="92"/>
        <end position="109"/>
    </location>
</feature>
<protein>
    <submittedName>
        <fullName evidence="2">Uncharacterized protein</fullName>
    </submittedName>
</protein>
<sequence>TNVPCSENVAFDVERLTRSQPSTRGSAPTDPVDEGSLILESLRSSAISQLPHEGEITPRTGEINIAVTITILILAFHLGRSAQSCGVAPRKLLSSLFPLAFLGLGYVGLAAEIAVKSDSLPFPLSTEEWFIIASFGLLSALTLCYMIIKATASLYATE</sequence>
<reference evidence="3" key="1">
    <citation type="journal article" date="2017" name="Nat. Commun.">
        <title>The North American bullfrog draft genome provides insight into hormonal regulation of long noncoding RNA.</title>
        <authorList>
            <person name="Hammond S.A."/>
            <person name="Warren R.L."/>
            <person name="Vandervalk B.P."/>
            <person name="Kucuk E."/>
            <person name="Khan H."/>
            <person name="Gibb E.A."/>
            <person name="Pandoh P."/>
            <person name="Kirk H."/>
            <person name="Zhao Y."/>
            <person name="Jones M."/>
            <person name="Mungall A.J."/>
            <person name="Coope R."/>
            <person name="Pleasance S."/>
            <person name="Moore R.A."/>
            <person name="Holt R.A."/>
            <person name="Round J.M."/>
            <person name="Ohora S."/>
            <person name="Walle B.V."/>
            <person name="Veldhoen N."/>
            <person name="Helbing C.C."/>
            <person name="Birol I."/>
        </authorList>
    </citation>
    <scope>NUCLEOTIDE SEQUENCE [LARGE SCALE GENOMIC DNA]</scope>
</reference>
<gene>
    <name evidence="2" type="ORF">AB205_0016760</name>
</gene>
<feature type="transmembrane region" description="Helical" evidence="1">
    <location>
        <begin position="129"/>
        <end position="148"/>
    </location>
</feature>
<dbReference type="AlphaFoldDB" id="A0A2G9SA19"/>
<proteinExistence type="predicted"/>
<keyword evidence="1" id="KW-0812">Transmembrane</keyword>
<dbReference type="OrthoDB" id="5357315at2759"/>
<evidence type="ECO:0000256" key="1">
    <source>
        <dbReference type="SAM" id="Phobius"/>
    </source>
</evidence>
<organism evidence="2 3">
    <name type="scientific">Aquarana catesbeiana</name>
    <name type="common">American bullfrog</name>
    <name type="synonym">Rana catesbeiana</name>
    <dbReference type="NCBI Taxonomy" id="8400"/>
    <lineage>
        <taxon>Eukaryota</taxon>
        <taxon>Metazoa</taxon>
        <taxon>Chordata</taxon>
        <taxon>Craniata</taxon>
        <taxon>Vertebrata</taxon>
        <taxon>Euteleostomi</taxon>
        <taxon>Amphibia</taxon>
        <taxon>Batrachia</taxon>
        <taxon>Anura</taxon>
        <taxon>Neobatrachia</taxon>
        <taxon>Ranoidea</taxon>
        <taxon>Ranidae</taxon>
        <taxon>Aquarana</taxon>
    </lineage>
</organism>
<keyword evidence="3" id="KW-1185">Reference proteome</keyword>